<keyword evidence="1" id="KW-0408">Iron</keyword>
<feature type="domain" description="Plastocyanin-like" evidence="2">
    <location>
        <begin position="601"/>
        <end position="733"/>
    </location>
</feature>
<dbReference type="CDD" id="cd13891">
    <property type="entry name" value="CuRO_3_CotA_like"/>
    <property type="match status" value="1"/>
</dbReference>
<dbReference type="STRING" id="269799.Gmet_2583"/>
<dbReference type="Proteomes" id="UP000007073">
    <property type="component" value="Chromosome"/>
</dbReference>
<dbReference type="Pfam" id="PF07731">
    <property type="entry name" value="Cu-oxidase_2"/>
    <property type="match status" value="1"/>
</dbReference>
<evidence type="ECO:0000259" key="2">
    <source>
        <dbReference type="Pfam" id="PF07731"/>
    </source>
</evidence>
<dbReference type="RefSeq" id="WP_004513451.1">
    <property type="nucleotide sequence ID" value="NC_007517.1"/>
</dbReference>
<dbReference type="InterPro" id="IPR011706">
    <property type="entry name" value="Cu-oxidase_C"/>
</dbReference>
<gene>
    <name evidence="3" type="ordered locus">Gmet_2583</name>
</gene>
<proteinExistence type="predicted"/>
<dbReference type="AlphaFoldDB" id="Q39SH2"/>
<dbReference type="InterPro" id="IPR045087">
    <property type="entry name" value="Cu-oxidase_fam"/>
</dbReference>
<dbReference type="HOGENOM" id="CLU_009100_4_0_7"/>
<organism evidence="3 4">
    <name type="scientific">Geobacter metallireducens (strain ATCC 53774 / DSM 7210 / GS-15)</name>
    <dbReference type="NCBI Taxonomy" id="269799"/>
    <lineage>
        <taxon>Bacteria</taxon>
        <taxon>Pseudomonadati</taxon>
        <taxon>Thermodesulfobacteriota</taxon>
        <taxon>Desulfuromonadia</taxon>
        <taxon>Geobacterales</taxon>
        <taxon>Geobacteraceae</taxon>
        <taxon>Geobacter</taxon>
    </lineage>
</organism>
<evidence type="ECO:0000256" key="1">
    <source>
        <dbReference type="ARBA" id="ARBA00023014"/>
    </source>
</evidence>
<dbReference type="InterPro" id="IPR008972">
    <property type="entry name" value="Cupredoxin"/>
</dbReference>
<name>Q39SH2_GEOMG</name>
<dbReference type="PROSITE" id="PS51318">
    <property type="entry name" value="TAT"/>
    <property type="match status" value="1"/>
</dbReference>
<sequence length="734" mass="79589">MNKISRRKFLQISGFAAGATMLPLPMKWLGRRDVFAFYQTPANQLGLFKTKLRGVGPAGIPLATPDGSAGIGGAAHYTFNIGQFTDQLHPALGPTTLWGYNPQNALGVTGVPAQKHLGGIIVANKGVPIQLTFTNNLPNKHILPVDKSANFPDAAQHVNDASVHLHGGFVPWISDGGPMAYFGPPTIANPNGVYGPSVSDGVNPNLFQQVLNSNLDPGQAEYYYPNQQSARMMWYHDHTHDCTRLNAYAGLASVYLIRDTFEGNLRNLGLPDYIENGGFEIPLVIQDKIFVGSNIGLYDPTWPGPRTPGSLWYPHIYEKNRWHKVYSPLRMPAPSAVPEMFGDTMLVNGTVFPEATVEARPYRLRILNVCNARFMNLQLYVDDGSLNGVTLNPVTGNPPPSAAFVDGTQNQPAVLQLGTEGGFLPTPVLVPTNVPFGFDPVTGAPTGSILMGPAERVDLIVDFKNYIGKNVILYSDAPAPFPLGDPRNDYFPQWNTAGNPANALTKNGFGPNTRVLMRFKVKAATSSVAAVSINTATDLSAGNDPLPLPGGAPIIGGALQLPPGVPVRPLTLNEVFDSYGRLLQLLGTNVPTANAFGLGYMDNATEVVNLVNGEKVEIWQIANLTGDTHPIHFHLVNAQLLGRQPFDVVHYNGTPTYIGPARGPDPNETGFKETIRMNPGEVTTVIMRFKFPTVPFTVPNSLNPNLGISGKEYVWHCHILDHEEHDMMRPLVVI</sequence>
<dbReference type="SUPFAM" id="SSF49503">
    <property type="entry name" value="Cupredoxins"/>
    <property type="match status" value="3"/>
</dbReference>
<dbReference type="KEGG" id="gme:Gmet_2583"/>
<dbReference type="GO" id="GO:0051536">
    <property type="term" value="F:iron-sulfur cluster binding"/>
    <property type="evidence" value="ECO:0007669"/>
    <property type="project" value="UniProtKB-KW"/>
</dbReference>
<dbReference type="PANTHER" id="PTHR48267">
    <property type="entry name" value="CUPREDOXIN SUPERFAMILY PROTEIN"/>
    <property type="match status" value="1"/>
</dbReference>
<keyword evidence="4" id="KW-1185">Reference proteome</keyword>
<dbReference type="InterPro" id="IPR006311">
    <property type="entry name" value="TAT_signal"/>
</dbReference>
<keyword evidence="1" id="KW-0411">Iron-sulfur</keyword>
<protein>
    <submittedName>
        <fullName evidence="3">Multicopper oxidase, putative</fullName>
    </submittedName>
</protein>
<dbReference type="eggNOG" id="COG2132">
    <property type="taxonomic scope" value="Bacteria"/>
</dbReference>
<dbReference type="GO" id="GO:0005507">
    <property type="term" value="F:copper ion binding"/>
    <property type="evidence" value="ECO:0007669"/>
    <property type="project" value="InterPro"/>
</dbReference>
<evidence type="ECO:0000313" key="4">
    <source>
        <dbReference type="Proteomes" id="UP000007073"/>
    </source>
</evidence>
<dbReference type="GO" id="GO:0016491">
    <property type="term" value="F:oxidoreductase activity"/>
    <property type="evidence" value="ECO:0007669"/>
    <property type="project" value="InterPro"/>
</dbReference>
<reference evidence="3 4" key="2">
    <citation type="journal article" date="2009" name="BMC Microbiol.">
        <title>The genome sequence of Geobacter metallireducens: features of metabolism, physiology and regulation common and dissimilar to Geobacter sulfurreducens.</title>
        <authorList>
            <person name="Aklujkar M."/>
            <person name="Krushkal J."/>
            <person name="DiBartolo G."/>
            <person name="Lapidus A."/>
            <person name="Land M.L."/>
            <person name="Lovley D.R."/>
        </authorList>
    </citation>
    <scope>NUCLEOTIDE SEQUENCE [LARGE SCALE GENOMIC DNA]</scope>
    <source>
        <strain evidence="4">ATCC 53774 / DSM 7210 / GS-15</strain>
    </source>
</reference>
<dbReference type="EMBL" id="CP000148">
    <property type="protein sequence ID" value="ABB32802.1"/>
    <property type="molecule type" value="Genomic_DNA"/>
</dbReference>
<dbReference type="Gene3D" id="2.60.40.420">
    <property type="entry name" value="Cupredoxins - blue copper proteins"/>
    <property type="match status" value="3"/>
</dbReference>
<evidence type="ECO:0000313" key="3">
    <source>
        <dbReference type="EMBL" id="ABB32802.1"/>
    </source>
</evidence>
<accession>Q39SH2</accession>
<reference evidence="3 4" key="1">
    <citation type="submission" date="2005-10" db="EMBL/GenBank/DDBJ databases">
        <title>Complete sequence of Geobacter metallireducens GS-15.</title>
        <authorList>
            <consortium name="US DOE Joint Genome Institute"/>
            <person name="Copeland A."/>
            <person name="Lucas S."/>
            <person name="Lapidus A."/>
            <person name="Barry K."/>
            <person name="Detter J.C."/>
            <person name="Glavina T."/>
            <person name="Hammon N."/>
            <person name="Israni S."/>
            <person name="Pitluck S."/>
            <person name="Di Bartolo G."/>
            <person name="Chain P."/>
            <person name="Schmutz J."/>
            <person name="Larimer F."/>
            <person name="Land M."/>
            <person name="Kyrpides N."/>
            <person name="Ivanova N."/>
            <person name="Richardson P."/>
        </authorList>
    </citation>
    <scope>NUCLEOTIDE SEQUENCE [LARGE SCALE GENOMIC DNA]</scope>
    <source>
        <strain evidence="4">ATCC 53774 / DSM 7210 / GS-15</strain>
    </source>
</reference>
<dbReference type="PANTHER" id="PTHR48267:SF1">
    <property type="entry name" value="BILIRUBIN OXIDASE"/>
    <property type="match status" value="1"/>
</dbReference>
<dbReference type="CDD" id="cd13844">
    <property type="entry name" value="CuRO_1_BOD_CotA_like"/>
    <property type="match status" value="1"/>
</dbReference>
<keyword evidence="1" id="KW-0479">Metal-binding</keyword>